<sequence>MALLMTSCKKETEVNPTGTLTANAGTDQQVQVGQLVTLNGSDSQDSQGKPFTTQWSFVRKPAKSTITLANATTAKPTFTPDEVGEYELQLTVSNENGKSTDNVVIAASVAQPVTINQNITVKTVLTDRIANPDLPDYIVAKSVSVQAELTINPGVVIAFERDTRMDINDNGGLIIAKGNADQKIRFVGVEKTKGFWVGLMLYSGSNANVFEYVEVLHAGSRPLYSLIKAGMYVSGTKAQIAVKNSLFAETTGYGLYVQDGGIIREFAQNKFSNNTESGLMLSADNVPQLDAASVFTSGNGQNVVEVMASSIKGATEVEWIPFTDKTPYRINGELTVTTGWWLNPGLTLEMARDAVIRVNTGGYMSARGTATAKITITGAERTAAFWRGIICYSTSSQNIIDNATISNAGSVAIVSGKKTNIAIYGTGATMAIKNTRITGSGGYGLFVSYGSSVNADVMTANTFESNAQTNVLIEK</sequence>
<name>A0A327NTP2_9BACT</name>
<dbReference type="Proteomes" id="UP000249016">
    <property type="component" value="Unassembled WGS sequence"/>
</dbReference>
<protein>
    <submittedName>
        <fullName evidence="2">Right-handed parallel beta-helix repeat-containing protein</fullName>
    </submittedName>
</protein>
<gene>
    <name evidence="2" type="ORF">HMF3257_32990</name>
</gene>
<dbReference type="InterPro" id="IPR013783">
    <property type="entry name" value="Ig-like_fold"/>
</dbReference>
<dbReference type="Pfam" id="PF22352">
    <property type="entry name" value="K319L-like_PKD"/>
    <property type="match status" value="1"/>
</dbReference>
<organism evidence="2 3">
    <name type="scientific">Spirosoma telluris</name>
    <dbReference type="NCBI Taxonomy" id="2183553"/>
    <lineage>
        <taxon>Bacteria</taxon>
        <taxon>Pseudomonadati</taxon>
        <taxon>Bacteroidota</taxon>
        <taxon>Cytophagia</taxon>
        <taxon>Cytophagales</taxon>
        <taxon>Cytophagaceae</taxon>
        <taxon>Spirosoma</taxon>
    </lineage>
</organism>
<feature type="domain" description="PKD/Chitinase" evidence="1">
    <location>
        <begin position="21"/>
        <end position="110"/>
    </location>
</feature>
<evidence type="ECO:0000259" key="1">
    <source>
        <dbReference type="SMART" id="SM00089"/>
    </source>
</evidence>
<evidence type="ECO:0000313" key="3">
    <source>
        <dbReference type="Proteomes" id="UP000249016"/>
    </source>
</evidence>
<proteinExistence type="predicted"/>
<accession>A0A327NTP2</accession>
<dbReference type="SMART" id="SM00089">
    <property type="entry name" value="PKD"/>
    <property type="match status" value="1"/>
</dbReference>
<dbReference type="SUPFAM" id="SSF51126">
    <property type="entry name" value="Pectin lyase-like"/>
    <property type="match status" value="1"/>
</dbReference>
<keyword evidence="3" id="KW-1185">Reference proteome</keyword>
<dbReference type="CDD" id="cd00146">
    <property type="entry name" value="PKD"/>
    <property type="match status" value="1"/>
</dbReference>
<dbReference type="InterPro" id="IPR022409">
    <property type="entry name" value="PKD/Chitinase_dom"/>
</dbReference>
<comment type="caution">
    <text evidence="2">The sequence shown here is derived from an EMBL/GenBank/DDBJ whole genome shotgun (WGS) entry which is preliminary data.</text>
</comment>
<dbReference type="OrthoDB" id="1466733at2"/>
<dbReference type="InterPro" id="IPR011050">
    <property type="entry name" value="Pectin_lyase_fold/virulence"/>
</dbReference>
<reference evidence="2 3" key="1">
    <citation type="submission" date="2018-06" db="EMBL/GenBank/DDBJ databases">
        <title>Spirosoma sp. HMF3257 Genome sequencing and assembly.</title>
        <authorList>
            <person name="Kang H."/>
            <person name="Cha I."/>
            <person name="Kim H."/>
            <person name="Kang J."/>
            <person name="Joh K."/>
        </authorList>
    </citation>
    <scope>NUCLEOTIDE SEQUENCE [LARGE SCALE GENOMIC DNA]</scope>
    <source>
        <strain evidence="2 3">HMF3257</strain>
    </source>
</reference>
<dbReference type="InterPro" id="IPR035986">
    <property type="entry name" value="PKD_dom_sf"/>
</dbReference>
<evidence type="ECO:0000313" key="2">
    <source>
        <dbReference type="EMBL" id="RAI78707.1"/>
    </source>
</evidence>
<dbReference type="Gene3D" id="2.60.40.10">
    <property type="entry name" value="Immunoglobulins"/>
    <property type="match status" value="1"/>
</dbReference>
<dbReference type="SUPFAM" id="SSF49299">
    <property type="entry name" value="PKD domain"/>
    <property type="match status" value="1"/>
</dbReference>
<dbReference type="EMBL" id="QLII01000001">
    <property type="protein sequence ID" value="RAI78707.1"/>
    <property type="molecule type" value="Genomic_DNA"/>
</dbReference>
<dbReference type="AlphaFoldDB" id="A0A327NTP2"/>